<evidence type="ECO:0000256" key="1">
    <source>
        <dbReference type="SAM" id="MobiDB-lite"/>
    </source>
</evidence>
<feature type="compositionally biased region" description="Polar residues" evidence="1">
    <location>
        <begin position="148"/>
        <end position="158"/>
    </location>
</feature>
<gene>
    <name evidence="2" type="ORF">WMSIL1_LOCUS950</name>
</gene>
<feature type="compositionally biased region" description="Basic and acidic residues" evidence="1">
    <location>
        <begin position="91"/>
        <end position="108"/>
    </location>
</feature>
<accession>A0A564XXI3</accession>
<sequence length="247" mass="27447">METDAYTEDNQVPMLFKIEEPQIKVEEPGVTTESTEINKEEREIKKEELETSILVDDKQKAEAAYEFLGGELTGTVVGAITSAIQTGLEKGEDFSNIIKEDQENKEPLITESGADGEPMEQSTSHKNGEPEMANAERQEKTEEREPPEQTNDYETLYQTKEYKLVTPLEDVEPMRPPPRRPGADSGGDETQEQSHVKELQTSHQMVGRKSPENNTELKSTEAAEVDCDAEASTIESNSSIHGSEAAK</sequence>
<evidence type="ECO:0000313" key="2">
    <source>
        <dbReference type="EMBL" id="VUZ39751.1"/>
    </source>
</evidence>
<protein>
    <submittedName>
        <fullName evidence="2">Uncharacterized protein</fullName>
    </submittedName>
</protein>
<feature type="compositionally biased region" description="Basic and acidic residues" evidence="1">
    <location>
        <begin position="126"/>
        <end position="147"/>
    </location>
</feature>
<dbReference type="EMBL" id="CABIJS010000022">
    <property type="protein sequence ID" value="VUZ39751.1"/>
    <property type="molecule type" value="Genomic_DNA"/>
</dbReference>
<evidence type="ECO:0000313" key="3">
    <source>
        <dbReference type="Proteomes" id="UP000321570"/>
    </source>
</evidence>
<dbReference type="AlphaFoldDB" id="A0A564XXI3"/>
<organism evidence="2 3">
    <name type="scientific">Hymenolepis diminuta</name>
    <name type="common">Rat tapeworm</name>
    <dbReference type="NCBI Taxonomy" id="6216"/>
    <lineage>
        <taxon>Eukaryota</taxon>
        <taxon>Metazoa</taxon>
        <taxon>Spiralia</taxon>
        <taxon>Lophotrochozoa</taxon>
        <taxon>Platyhelminthes</taxon>
        <taxon>Cestoda</taxon>
        <taxon>Eucestoda</taxon>
        <taxon>Cyclophyllidea</taxon>
        <taxon>Hymenolepididae</taxon>
        <taxon>Hymenolepis</taxon>
    </lineage>
</organism>
<keyword evidence="3" id="KW-1185">Reference proteome</keyword>
<dbReference type="Proteomes" id="UP000321570">
    <property type="component" value="Unassembled WGS sequence"/>
</dbReference>
<feature type="region of interest" description="Disordered" evidence="1">
    <location>
        <begin position="91"/>
        <end position="247"/>
    </location>
</feature>
<proteinExistence type="predicted"/>
<reference evidence="2 3" key="1">
    <citation type="submission" date="2019-07" db="EMBL/GenBank/DDBJ databases">
        <authorList>
            <person name="Jastrzebski P J."/>
            <person name="Paukszto L."/>
            <person name="Jastrzebski P J."/>
        </authorList>
    </citation>
    <scope>NUCLEOTIDE SEQUENCE [LARGE SCALE GENOMIC DNA]</scope>
    <source>
        <strain evidence="2 3">WMS-il1</strain>
    </source>
</reference>
<name>A0A564XXI3_HYMDI</name>